<dbReference type="EMBL" id="CM008976">
    <property type="protein sequence ID" value="PNW72784.1"/>
    <property type="molecule type" value="Genomic_DNA"/>
</dbReference>
<dbReference type="Gramene" id="PNW72784">
    <property type="protein sequence ID" value="PNW72784"/>
    <property type="gene ID" value="CHLRE_15g642376v5"/>
</dbReference>
<evidence type="ECO:0000256" key="1">
    <source>
        <dbReference type="SAM" id="SignalP"/>
    </source>
</evidence>
<evidence type="ECO:0000313" key="2">
    <source>
        <dbReference type="EMBL" id="PNW72784.1"/>
    </source>
</evidence>
<feature type="signal peptide" evidence="1">
    <location>
        <begin position="1"/>
        <end position="16"/>
    </location>
</feature>
<accession>A0A2K3CWW6</accession>
<sequence>MAVPLSLTISVTLATCADQSSENVSCTPRSSSELVSTARSSAYAAALQWYCRFSLGVRQP</sequence>
<feature type="chain" id="PRO_5014320350" evidence="1">
    <location>
        <begin position="17"/>
        <end position="60"/>
    </location>
</feature>
<keyword evidence="3" id="KW-1185">Reference proteome</keyword>
<dbReference type="Proteomes" id="UP000006906">
    <property type="component" value="Chromosome 15"/>
</dbReference>
<evidence type="ECO:0000313" key="3">
    <source>
        <dbReference type="Proteomes" id="UP000006906"/>
    </source>
</evidence>
<dbReference type="InParanoid" id="A0A2K3CWW6"/>
<dbReference type="KEGG" id="cre:CHLRE_15g642376v5"/>
<dbReference type="AlphaFoldDB" id="A0A2K3CWW6"/>
<dbReference type="GeneID" id="66056467"/>
<organism evidence="2 3">
    <name type="scientific">Chlamydomonas reinhardtii</name>
    <name type="common">Chlamydomonas smithii</name>
    <dbReference type="NCBI Taxonomy" id="3055"/>
    <lineage>
        <taxon>Eukaryota</taxon>
        <taxon>Viridiplantae</taxon>
        <taxon>Chlorophyta</taxon>
        <taxon>core chlorophytes</taxon>
        <taxon>Chlorophyceae</taxon>
        <taxon>CS clade</taxon>
        <taxon>Chlamydomonadales</taxon>
        <taxon>Chlamydomonadaceae</taxon>
        <taxon>Chlamydomonas</taxon>
    </lineage>
</organism>
<proteinExistence type="predicted"/>
<keyword evidence="1" id="KW-0732">Signal</keyword>
<reference evidence="2 3" key="1">
    <citation type="journal article" date="2007" name="Science">
        <title>The Chlamydomonas genome reveals the evolution of key animal and plant functions.</title>
        <authorList>
            <person name="Merchant S.S."/>
            <person name="Prochnik S.E."/>
            <person name="Vallon O."/>
            <person name="Harris E.H."/>
            <person name="Karpowicz S.J."/>
            <person name="Witman G.B."/>
            <person name="Terry A."/>
            <person name="Salamov A."/>
            <person name="Fritz-Laylin L.K."/>
            <person name="Marechal-Drouard L."/>
            <person name="Marshall W.F."/>
            <person name="Qu L.H."/>
            <person name="Nelson D.R."/>
            <person name="Sanderfoot A.A."/>
            <person name="Spalding M.H."/>
            <person name="Kapitonov V.V."/>
            <person name="Ren Q."/>
            <person name="Ferris P."/>
            <person name="Lindquist E."/>
            <person name="Shapiro H."/>
            <person name="Lucas S.M."/>
            <person name="Grimwood J."/>
            <person name="Schmutz J."/>
            <person name="Cardol P."/>
            <person name="Cerutti H."/>
            <person name="Chanfreau G."/>
            <person name="Chen C.L."/>
            <person name="Cognat V."/>
            <person name="Croft M.T."/>
            <person name="Dent R."/>
            <person name="Dutcher S."/>
            <person name="Fernandez E."/>
            <person name="Fukuzawa H."/>
            <person name="Gonzalez-Ballester D."/>
            <person name="Gonzalez-Halphen D."/>
            <person name="Hallmann A."/>
            <person name="Hanikenne M."/>
            <person name="Hippler M."/>
            <person name="Inwood W."/>
            <person name="Jabbari K."/>
            <person name="Kalanon M."/>
            <person name="Kuras R."/>
            <person name="Lefebvre P.A."/>
            <person name="Lemaire S.D."/>
            <person name="Lobanov A.V."/>
            <person name="Lohr M."/>
            <person name="Manuell A."/>
            <person name="Meier I."/>
            <person name="Mets L."/>
            <person name="Mittag M."/>
            <person name="Mittelmeier T."/>
            <person name="Moroney J.V."/>
            <person name="Moseley J."/>
            <person name="Napoli C."/>
            <person name="Nedelcu A.M."/>
            <person name="Niyogi K."/>
            <person name="Novoselov S.V."/>
            <person name="Paulsen I.T."/>
            <person name="Pazour G."/>
            <person name="Purton S."/>
            <person name="Ral J.P."/>
            <person name="Riano-Pachon D.M."/>
            <person name="Riekhof W."/>
            <person name="Rymarquis L."/>
            <person name="Schroda M."/>
            <person name="Stern D."/>
            <person name="Umen J."/>
            <person name="Willows R."/>
            <person name="Wilson N."/>
            <person name="Zimmer S.L."/>
            <person name="Allmer J."/>
            <person name="Balk J."/>
            <person name="Bisova K."/>
            <person name="Chen C.J."/>
            <person name="Elias M."/>
            <person name="Gendler K."/>
            <person name="Hauser C."/>
            <person name="Lamb M.R."/>
            <person name="Ledford H."/>
            <person name="Long J.C."/>
            <person name="Minagawa J."/>
            <person name="Page M.D."/>
            <person name="Pan J."/>
            <person name="Pootakham W."/>
            <person name="Roje S."/>
            <person name="Rose A."/>
            <person name="Stahlberg E."/>
            <person name="Terauchi A.M."/>
            <person name="Yang P."/>
            <person name="Ball S."/>
            <person name="Bowler C."/>
            <person name="Dieckmann C.L."/>
            <person name="Gladyshev V.N."/>
            <person name="Green P."/>
            <person name="Jorgensen R."/>
            <person name="Mayfield S."/>
            <person name="Mueller-Roeber B."/>
            <person name="Rajamani S."/>
            <person name="Sayre R.T."/>
            <person name="Brokstein P."/>
            <person name="Dubchak I."/>
            <person name="Goodstein D."/>
            <person name="Hornick L."/>
            <person name="Huang Y.W."/>
            <person name="Jhaveri J."/>
            <person name="Luo Y."/>
            <person name="Martinez D."/>
            <person name="Ngau W.C."/>
            <person name="Otillar B."/>
            <person name="Poliakov A."/>
            <person name="Porter A."/>
            <person name="Szajkowski L."/>
            <person name="Werner G."/>
            <person name="Zhou K."/>
            <person name="Grigoriev I.V."/>
            <person name="Rokhsar D.S."/>
            <person name="Grossman A.R."/>
        </authorList>
    </citation>
    <scope>NUCLEOTIDE SEQUENCE [LARGE SCALE GENOMIC DNA]</scope>
    <source>
        <strain evidence="3">CC-503</strain>
    </source>
</reference>
<name>A0A2K3CWW6_CHLRE</name>
<dbReference type="RefSeq" id="XP_042916545.1">
    <property type="nucleotide sequence ID" value="XM_043070687.1"/>
</dbReference>
<protein>
    <submittedName>
        <fullName evidence="2">Uncharacterized protein</fullName>
    </submittedName>
</protein>
<gene>
    <name evidence="2" type="ORF">CHLRE_15g642376v5</name>
</gene>